<organism evidence="2 3">
    <name type="scientific">Cucumis sativus</name>
    <name type="common">Cucumber</name>
    <dbReference type="NCBI Taxonomy" id="3659"/>
    <lineage>
        <taxon>Eukaryota</taxon>
        <taxon>Viridiplantae</taxon>
        <taxon>Streptophyta</taxon>
        <taxon>Embryophyta</taxon>
        <taxon>Tracheophyta</taxon>
        <taxon>Spermatophyta</taxon>
        <taxon>Magnoliopsida</taxon>
        <taxon>eudicotyledons</taxon>
        <taxon>Gunneridae</taxon>
        <taxon>Pentapetalae</taxon>
        <taxon>rosids</taxon>
        <taxon>fabids</taxon>
        <taxon>Cucurbitales</taxon>
        <taxon>Cucurbitaceae</taxon>
        <taxon>Benincaseae</taxon>
        <taxon>Cucumis</taxon>
    </lineage>
</organism>
<evidence type="ECO:0000313" key="3">
    <source>
        <dbReference type="Proteomes" id="UP000029981"/>
    </source>
</evidence>
<dbReference type="eggNOG" id="ENOG502QR7V">
    <property type="taxonomic scope" value="Eukaryota"/>
</dbReference>
<reference evidence="2 3" key="4">
    <citation type="journal article" date="2011" name="BMC Genomics">
        <title>RNA-Seq improves annotation of protein-coding genes in the cucumber genome.</title>
        <authorList>
            <person name="Li Z."/>
            <person name="Zhang Z."/>
            <person name="Yan P."/>
            <person name="Huang S."/>
            <person name="Fei Z."/>
            <person name="Lin K."/>
        </authorList>
    </citation>
    <scope>NUCLEOTIDE SEQUENCE [LARGE SCALE GENOMIC DNA]</scope>
    <source>
        <strain evidence="3">cv. 9930</strain>
    </source>
</reference>
<dbReference type="PANTHER" id="PTHR35120:SF2">
    <property type="entry name" value="AMINOTRANSFERASE-LIKE PLANT MOBILE DOMAIN-CONTAINING PROTEIN"/>
    <property type="match status" value="1"/>
</dbReference>
<dbReference type="Gramene" id="KGN57612">
    <property type="protein sequence ID" value="KGN57612"/>
    <property type="gene ID" value="Csa_3G229380"/>
</dbReference>
<reference evidence="2 3" key="1">
    <citation type="journal article" date="2009" name="Nat. Genet.">
        <title>The genome of the cucumber, Cucumis sativus L.</title>
        <authorList>
            <person name="Huang S."/>
            <person name="Li R."/>
            <person name="Zhang Z."/>
            <person name="Li L."/>
            <person name="Gu X."/>
            <person name="Fan W."/>
            <person name="Lucas W.J."/>
            <person name="Wang X."/>
            <person name="Xie B."/>
            <person name="Ni P."/>
            <person name="Ren Y."/>
            <person name="Zhu H."/>
            <person name="Li J."/>
            <person name="Lin K."/>
            <person name="Jin W."/>
            <person name="Fei Z."/>
            <person name="Li G."/>
            <person name="Staub J."/>
            <person name="Kilian A."/>
            <person name="van der Vossen E.A."/>
            <person name="Wu Y."/>
            <person name="Guo J."/>
            <person name="He J."/>
            <person name="Jia Z."/>
            <person name="Ren Y."/>
            <person name="Tian G."/>
            <person name="Lu Y."/>
            <person name="Ruan J."/>
            <person name="Qian W."/>
            <person name="Wang M."/>
            <person name="Huang Q."/>
            <person name="Li B."/>
            <person name="Xuan Z."/>
            <person name="Cao J."/>
            <person name="Asan"/>
            <person name="Wu Z."/>
            <person name="Zhang J."/>
            <person name="Cai Q."/>
            <person name="Bai Y."/>
            <person name="Zhao B."/>
            <person name="Han Y."/>
            <person name="Li Y."/>
            <person name="Li X."/>
            <person name="Wang S."/>
            <person name="Shi Q."/>
            <person name="Liu S."/>
            <person name="Cho W.K."/>
            <person name="Kim J.Y."/>
            <person name="Xu Y."/>
            <person name="Heller-Uszynska K."/>
            <person name="Miao H."/>
            <person name="Cheng Z."/>
            <person name="Zhang S."/>
            <person name="Wu J."/>
            <person name="Yang Y."/>
            <person name="Kang H."/>
            <person name="Li M."/>
            <person name="Liang H."/>
            <person name="Ren X."/>
            <person name="Shi Z."/>
            <person name="Wen M."/>
            <person name="Jian M."/>
            <person name="Yang H."/>
            <person name="Zhang G."/>
            <person name="Yang Z."/>
            <person name="Chen R."/>
            <person name="Liu S."/>
            <person name="Li J."/>
            <person name="Ma L."/>
            <person name="Liu H."/>
            <person name="Zhou Y."/>
            <person name="Zhao J."/>
            <person name="Fang X."/>
            <person name="Li G."/>
            <person name="Fang L."/>
            <person name="Li Y."/>
            <person name="Liu D."/>
            <person name="Zheng H."/>
            <person name="Zhang Y."/>
            <person name="Qin N."/>
            <person name="Li Z."/>
            <person name="Yang G."/>
            <person name="Yang S."/>
            <person name="Bolund L."/>
            <person name="Kristiansen K."/>
            <person name="Zheng H."/>
            <person name="Li S."/>
            <person name="Zhang X."/>
            <person name="Yang H."/>
            <person name="Wang J."/>
            <person name="Sun R."/>
            <person name="Zhang B."/>
            <person name="Jiang S."/>
            <person name="Wang J."/>
            <person name="Du Y."/>
            <person name="Li S."/>
        </authorList>
    </citation>
    <scope>NUCLEOTIDE SEQUENCE [LARGE SCALE GENOMIC DNA]</scope>
    <source>
        <strain evidence="3">cv. 9930</strain>
    </source>
</reference>
<protein>
    <submittedName>
        <fullName evidence="2">Uncharacterized protein</fullName>
    </submittedName>
</protein>
<sequence>MTEPINFNSDFDLPGHSSVEFLPPPRDDNRMSSGGCMPFVSNKKRVADPDIDNPTQSLNGGNKRLRSEGPLDYDKCMDNVQQWLDKARMMYAEKEQVHQQATMNQQYLLHELQQRETFIEHLRKTKYEEQQKMQSDIYRLERELYVMGNLLDGYRKALRETNKAFADYRTQCSQSDEPLYKDVAGSGGLVLSTMELERIRLKHAEEDRLSRLIIEKFKALEDKFVDIFHAHLQQDAQNKVAAFALCHLFPDLPVHVALIEPYASLVMQWKAGESISKVDDDEKDRRASFVDSLLDASNIGSASKTLVGKVERLNIEDDKKPRALELNSHSFGESK</sequence>
<proteinExistence type="predicted"/>
<reference evidence="2 3" key="3">
    <citation type="journal article" date="2010" name="BMC Genomics">
        <title>Transcriptome sequencing and comparative analysis of cucumber flowers with different sex types.</title>
        <authorList>
            <person name="Guo S."/>
            <person name="Zheng Y."/>
            <person name="Joung J.G."/>
            <person name="Liu S."/>
            <person name="Zhang Z."/>
            <person name="Crasta O.R."/>
            <person name="Sobral B.W."/>
            <person name="Xu Y."/>
            <person name="Huang S."/>
            <person name="Fei Z."/>
        </authorList>
    </citation>
    <scope>NUCLEOTIDE SEQUENCE [LARGE SCALE GENOMIC DNA]</scope>
    <source>
        <strain evidence="3">cv. 9930</strain>
    </source>
</reference>
<accession>A0A0A0LAE3</accession>
<dbReference type="PANTHER" id="PTHR35120">
    <property type="entry name" value="HISTONE ACETYLTRANSFERASE KAT6B-LIKE"/>
    <property type="match status" value="1"/>
</dbReference>
<evidence type="ECO:0000256" key="1">
    <source>
        <dbReference type="SAM" id="MobiDB-lite"/>
    </source>
</evidence>
<reference evidence="2 3" key="2">
    <citation type="journal article" date="2009" name="PLoS ONE">
        <title>An integrated genetic and cytogenetic map of the cucumber genome.</title>
        <authorList>
            <person name="Ren Y."/>
            <person name="Zhang Z."/>
            <person name="Liu J."/>
            <person name="Staub J.E."/>
            <person name="Han Y."/>
            <person name="Cheng Z."/>
            <person name="Li X."/>
            <person name="Lu J."/>
            <person name="Miao H."/>
            <person name="Kang H."/>
            <person name="Xie B."/>
            <person name="Gu X."/>
            <person name="Wang X."/>
            <person name="Du Y."/>
            <person name="Jin W."/>
            <person name="Huang S."/>
        </authorList>
    </citation>
    <scope>NUCLEOTIDE SEQUENCE [LARGE SCALE GENOMIC DNA]</scope>
    <source>
        <strain evidence="3">cv. 9930</strain>
    </source>
</reference>
<dbReference type="EMBL" id="CM002924">
    <property type="protein sequence ID" value="KGN57612.1"/>
    <property type="molecule type" value="Genomic_DNA"/>
</dbReference>
<gene>
    <name evidence="2" type="ORF">Csa_3G229380</name>
</gene>
<dbReference type="STRING" id="3659.A0A0A0LAE3"/>
<evidence type="ECO:0000313" key="2">
    <source>
        <dbReference type="EMBL" id="KGN57612.1"/>
    </source>
</evidence>
<name>A0A0A0LAE3_CUCSA</name>
<dbReference type="Proteomes" id="UP000029981">
    <property type="component" value="Chromosome 3"/>
</dbReference>
<feature type="region of interest" description="Disordered" evidence="1">
    <location>
        <begin position="1"/>
        <end position="70"/>
    </location>
</feature>
<keyword evidence="3" id="KW-1185">Reference proteome</keyword>
<dbReference type="AlphaFoldDB" id="A0A0A0LAE3"/>